<protein>
    <submittedName>
        <fullName evidence="1">DUF3977 family protein</fullName>
    </submittedName>
</protein>
<keyword evidence="2" id="KW-1185">Reference proteome</keyword>
<comment type="caution">
    <text evidence="1">The sequence shown here is derived from an EMBL/GenBank/DDBJ whole genome shotgun (WGS) entry which is preliminary data.</text>
</comment>
<proteinExistence type="predicted"/>
<dbReference type="RefSeq" id="WP_254758363.1">
    <property type="nucleotide sequence ID" value="NZ_JANCLT010000003.1"/>
</dbReference>
<organism evidence="1 2">
    <name type="scientific">Ectobacillus ponti</name>
    <dbReference type="NCBI Taxonomy" id="2961894"/>
    <lineage>
        <taxon>Bacteria</taxon>
        <taxon>Bacillati</taxon>
        <taxon>Bacillota</taxon>
        <taxon>Bacilli</taxon>
        <taxon>Bacillales</taxon>
        <taxon>Bacillaceae</taxon>
        <taxon>Ectobacillus</taxon>
    </lineage>
</organism>
<accession>A0AA41X8W3</accession>
<name>A0AA41X8W3_9BACI</name>
<evidence type="ECO:0000313" key="2">
    <source>
        <dbReference type="Proteomes" id="UP001156102"/>
    </source>
</evidence>
<sequence length="81" mass="9648">MRYIEIGLGNRWFIRTETEFEDGTEIEQQGILKPILFRSLYIRIWLNKTCLVLNSKEGVKRMNKKRRAFKFVLGIVSETPK</sequence>
<dbReference type="Proteomes" id="UP001156102">
    <property type="component" value="Unassembled WGS sequence"/>
</dbReference>
<evidence type="ECO:0000313" key="1">
    <source>
        <dbReference type="EMBL" id="MCP8968453.1"/>
    </source>
</evidence>
<dbReference type="AlphaFoldDB" id="A0AA41X8W3"/>
<gene>
    <name evidence="1" type="ORF">NK662_07835</name>
</gene>
<reference evidence="1" key="1">
    <citation type="submission" date="2022-07" db="EMBL/GenBank/DDBJ databases">
        <authorList>
            <person name="Li W.-J."/>
            <person name="Deng Q.-Q."/>
        </authorList>
    </citation>
    <scope>NUCLEOTIDE SEQUENCE</scope>
    <source>
        <strain evidence="1">SYSU M60031</strain>
    </source>
</reference>
<dbReference type="EMBL" id="JANCLT010000003">
    <property type="protein sequence ID" value="MCP8968453.1"/>
    <property type="molecule type" value="Genomic_DNA"/>
</dbReference>
<dbReference type="Pfam" id="PF13122">
    <property type="entry name" value="DUF3977"/>
    <property type="match status" value="1"/>
</dbReference>
<dbReference type="InterPro" id="IPR025009">
    <property type="entry name" value="DUF3977"/>
</dbReference>